<proteinExistence type="inferred from homology"/>
<dbReference type="Pfam" id="PF01523">
    <property type="entry name" value="PmbA_TldD_1st"/>
    <property type="match status" value="1"/>
</dbReference>
<reference evidence="5 6" key="1">
    <citation type="submission" date="2014-08" db="EMBL/GenBank/DDBJ databases">
        <title>Genomic and Phenotypic Diversity of Colwellia psychrerythraea strains from Disparate Marine Basins.</title>
        <authorList>
            <person name="Techtmann S.M."/>
            <person name="Stelling S.C."/>
            <person name="Utturkar S.M."/>
            <person name="Alshibli N."/>
            <person name="Harris A."/>
            <person name="Brown S.D."/>
            <person name="Hazen T.C."/>
        </authorList>
    </citation>
    <scope>NUCLEOTIDE SEQUENCE [LARGE SCALE GENOMIC DNA]</scope>
    <source>
        <strain evidence="5 6">GAB14E</strain>
    </source>
</reference>
<dbReference type="SUPFAM" id="SSF111283">
    <property type="entry name" value="Putative modulator of DNA gyrase, PmbA/TldD"/>
    <property type="match status" value="1"/>
</dbReference>
<dbReference type="GO" id="GO:0008237">
    <property type="term" value="F:metallopeptidase activity"/>
    <property type="evidence" value="ECO:0007669"/>
    <property type="project" value="InterPro"/>
</dbReference>
<dbReference type="InterPro" id="IPR047657">
    <property type="entry name" value="PmbA"/>
</dbReference>
<comment type="similarity">
    <text evidence="1">Belongs to the peptidase U62 family.</text>
</comment>
<evidence type="ECO:0000259" key="2">
    <source>
        <dbReference type="Pfam" id="PF01523"/>
    </source>
</evidence>
<gene>
    <name evidence="5" type="ORF">GAB14E_0469</name>
</gene>
<dbReference type="Pfam" id="PF19289">
    <property type="entry name" value="PmbA_TldD_3rd"/>
    <property type="match status" value="1"/>
</dbReference>
<dbReference type="PATRIC" id="fig|28229.3.peg.2489"/>
<dbReference type="GO" id="GO:0006508">
    <property type="term" value="P:proteolysis"/>
    <property type="evidence" value="ECO:0007669"/>
    <property type="project" value="InterPro"/>
</dbReference>
<name>A0A099KR09_COLPS</name>
<dbReference type="NCBIfam" id="NF008268">
    <property type="entry name" value="PRK11040.1"/>
    <property type="match status" value="1"/>
</dbReference>
<protein>
    <submittedName>
        <fullName evidence="5">Peptidase U62 modulator of DNA gyrase</fullName>
    </submittedName>
</protein>
<dbReference type="PANTHER" id="PTHR43421">
    <property type="entry name" value="METALLOPROTEASE PMBA"/>
    <property type="match status" value="1"/>
</dbReference>
<dbReference type="EMBL" id="JQEC01000033">
    <property type="protein sequence ID" value="KGJ92347.1"/>
    <property type="molecule type" value="Genomic_DNA"/>
</dbReference>
<dbReference type="AlphaFoldDB" id="A0A099KR09"/>
<evidence type="ECO:0000259" key="3">
    <source>
        <dbReference type="Pfam" id="PF19289"/>
    </source>
</evidence>
<evidence type="ECO:0000313" key="6">
    <source>
        <dbReference type="Proteomes" id="UP000029868"/>
    </source>
</evidence>
<feature type="domain" description="Metalloprotease TldD/E N-terminal" evidence="2">
    <location>
        <begin position="37"/>
        <end position="101"/>
    </location>
</feature>
<dbReference type="InterPro" id="IPR036059">
    <property type="entry name" value="TldD/PmbA_sf"/>
</dbReference>
<dbReference type="RefSeq" id="WP_231562044.1">
    <property type="nucleotide sequence ID" value="NZ_JQEC01000033.1"/>
</dbReference>
<dbReference type="Gene3D" id="3.30.2290.10">
    <property type="entry name" value="PmbA/TldD superfamily"/>
    <property type="match status" value="1"/>
</dbReference>
<sequence length="453" mass="48427">MTLASKSHDPMNIQLSEVKARVATVLELAKSLGADGAEVAMSRQQGLSVGTRMGEVENVEFTNDGALGITVYREGRKGSASTADLSEQALTKTVTAAVNIAKYTSVDDCSGLADKSLLAMQPLDLDLYHPQAISTEQAIELAKECEESALGVDPRISNSDGANFDTFSGFKVYGNSHGQLVGYPSTRHSLSCVMIASEDEQMERDYAYTVSREFSLLDSAKDIGLQASKEVLSRLKPQTIPTGKVPVLFRADIANTIWGHFIAAISGGNLYRKSSFLLDAIGNDVFPKFLNISERPHIAKALASSAFDSEGVLTKDREIITEGVLQTYLLTSYSARKLGLTTTGHAGGIHNWLVDAQGHDGSFDAMLKTLGTGLLVTELMGQGVNVLNGDYSRGAAGFWVENGEIAYPVSEITIAGNLDKMFKGIVAVGSDVDMRGSIRTGSILIDEMQVAGH</sequence>
<evidence type="ECO:0000259" key="4">
    <source>
        <dbReference type="Pfam" id="PF19290"/>
    </source>
</evidence>
<dbReference type="InterPro" id="IPR045569">
    <property type="entry name" value="Metalloprtase-TldD/E_C"/>
</dbReference>
<accession>A0A099KR09</accession>
<dbReference type="InterPro" id="IPR045570">
    <property type="entry name" value="Metalloprtase-TldD/E_cen_dom"/>
</dbReference>
<dbReference type="Pfam" id="PF19290">
    <property type="entry name" value="PmbA_TldD_2nd"/>
    <property type="match status" value="1"/>
</dbReference>
<feature type="domain" description="Metalloprotease TldD/E C-terminal" evidence="3">
    <location>
        <begin position="242"/>
        <end position="452"/>
    </location>
</feature>
<dbReference type="GO" id="GO:0005829">
    <property type="term" value="C:cytosol"/>
    <property type="evidence" value="ECO:0007669"/>
    <property type="project" value="TreeGrafter"/>
</dbReference>
<organism evidence="5 6">
    <name type="scientific">Colwellia psychrerythraea</name>
    <name type="common">Vibrio psychroerythus</name>
    <dbReference type="NCBI Taxonomy" id="28229"/>
    <lineage>
        <taxon>Bacteria</taxon>
        <taxon>Pseudomonadati</taxon>
        <taxon>Pseudomonadota</taxon>
        <taxon>Gammaproteobacteria</taxon>
        <taxon>Alteromonadales</taxon>
        <taxon>Colwelliaceae</taxon>
        <taxon>Colwellia</taxon>
    </lineage>
</organism>
<evidence type="ECO:0000256" key="1">
    <source>
        <dbReference type="ARBA" id="ARBA00005836"/>
    </source>
</evidence>
<dbReference type="InterPro" id="IPR035068">
    <property type="entry name" value="TldD/PmbA_N"/>
</dbReference>
<dbReference type="PANTHER" id="PTHR43421:SF1">
    <property type="entry name" value="METALLOPROTEASE PMBA"/>
    <property type="match status" value="1"/>
</dbReference>
<dbReference type="InterPro" id="IPR002510">
    <property type="entry name" value="Metalloprtase-TldD/E_N"/>
</dbReference>
<feature type="domain" description="Metalloprotease TldD/E central" evidence="4">
    <location>
        <begin position="128"/>
        <end position="235"/>
    </location>
</feature>
<dbReference type="Proteomes" id="UP000029868">
    <property type="component" value="Unassembled WGS sequence"/>
</dbReference>
<evidence type="ECO:0000313" key="5">
    <source>
        <dbReference type="EMBL" id="KGJ92347.1"/>
    </source>
</evidence>
<comment type="caution">
    <text evidence="5">The sequence shown here is derived from an EMBL/GenBank/DDBJ whole genome shotgun (WGS) entry which is preliminary data.</text>
</comment>